<dbReference type="OrthoDB" id="9810941at2"/>
<dbReference type="EMBL" id="JHEH01000004">
    <property type="protein sequence ID" value="KEP70957.1"/>
    <property type="molecule type" value="Genomic_DNA"/>
</dbReference>
<proteinExistence type="predicted"/>
<dbReference type="RefSeq" id="WP_038063187.1">
    <property type="nucleotide sequence ID" value="NZ_FOVB01000002.1"/>
</dbReference>
<evidence type="ECO:0000313" key="2">
    <source>
        <dbReference type="Proteomes" id="UP000027725"/>
    </source>
</evidence>
<dbReference type="Proteomes" id="UP000027725">
    <property type="component" value="Unassembled WGS sequence"/>
</dbReference>
<keyword evidence="2" id="KW-1185">Reference proteome</keyword>
<name>A0A074U8F6_9RHOB</name>
<sequence length="74" mass="7537">MSDKTGAAFLTRKLTLFYAAALCLLSAPHTLALFALTLAIFGAAPGAMDVAMNSWSAVFLTDATGASEARAALG</sequence>
<gene>
    <name evidence="1" type="ORF">DL1_13365</name>
</gene>
<dbReference type="AlphaFoldDB" id="A0A074U8F6"/>
<accession>A0A074U8F6</accession>
<evidence type="ECO:0000313" key="1">
    <source>
        <dbReference type="EMBL" id="KEP70957.1"/>
    </source>
</evidence>
<comment type="caution">
    <text evidence="1">The sequence shown here is derived from an EMBL/GenBank/DDBJ whole genome shotgun (WGS) entry which is preliminary data.</text>
</comment>
<reference evidence="1 2" key="1">
    <citation type="submission" date="2014-03" db="EMBL/GenBank/DDBJ databases">
        <title>The draft genome sequence of Thioclava dalianensis DLFJ1-1.</title>
        <authorList>
            <person name="Lai Q."/>
            <person name="Shao Z."/>
        </authorList>
    </citation>
    <scope>NUCLEOTIDE SEQUENCE [LARGE SCALE GENOMIC DNA]</scope>
    <source>
        <strain evidence="1 2">DLFJ1-1</strain>
    </source>
</reference>
<protein>
    <submittedName>
        <fullName evidence="1">Uncharacterized protein</fullName>
    </submittedName>
</protein>
<organism evidence="1 2">
    <name type="scientific">Thioclava dalianensis</name>
    <dbReference type="NCBI Taxonomy" id="1185766"/>
    <lineage>
        <taxon>Bacteria</taxon>
        <taxon>Pseudomonadati</taxon>
        <taxon>Pseudomonadota</taxon>
        <taxon>Alphaproteobacteria</taxon>
        <taxon>Rhodobacterales</taxon>
        <taxon>Paracoccaceae</taxon>
        <taxon>Thioclava</taxon>
    </lineage>
</organism>